<sequence length="193" mass="21077">MKTLIVTAHPLADSLCQHLGGFVAEQLADKGHEVTLCDLYASGFQPALTKAERRGYHTGPSGTPPAAMAADLAQAEQLVLVFPTWWFGVPAILKGWFDRIWAPGVAFDHSSGFGPITPRLLALKRVVVVTTLGSPWWVDWLVLRRPVKRVIKHALIGPCTKGCRLSFVSLYQAETVAPARLARFKARIARALG</sequence>
<evidence type="ECO:0000256" key="2">
    <source>
        <dbReference type="ARBA" id="ARBA00023002"/>
    </source>
</evidence>
<evidence type="ECO:0000313" key="4">
    <source>
        <dbReference type="EMBL" id="WGW02279.1"/>
    </source>
</evidence>
<name>A0ABY8QCD7_9RHOB</name>
<organism evidence="4 5">
    <name type="scientific">Tropicibacter oceani</name>
    <dbReference type="NCBI Taxonomy" id="3058420"/>
    <lineage>
        <taxon>Bacteria</taxon>
        <taxon>Pseudomonadati</taxon>
        <taxon>Pseudomonadota</taxon>
        <taxon>Alphaproteobacteria</taxon>
        <taxon>Rhodobacterales</taxon>
        <taxon>Roseobacteraceae</taxon>
        <taxon>Tropicibacter</taxon>
    </lineage>
</organism>
<dbReference type="Proteomes" id="UP001241605">
    <property type="component" value="Chromosome"/>
</dbReference>
<gene>
    <name evidence="4" type="ORF">QF118_09940</name>
</gene>
<dbReference type="Gene3D" id="3.40.50.360">
    <property type="match status" value="1"/>
</dbReference>
<dbReference type="EMBL" id="CP124616">
    <property type="protein sequence ID" value="WGW02279.1"/>
    <property type="molecule type" value="Genomic_DNA"/>
</dbReference>
<proteinExistence type="inferred from homology"/>
<accession>A0ABY8QCD7</accession>
<keyword evidence="5" id="KW-1185">Reference proteome</keyword>
<dbReference type="InterPro" id="IPR051545">
    <property type="entry name" value="NAD(P)H_dehydrogenase_qn"/>
</dbReference>
<dbReference type="InterPro" id="IPR003680">
    <property type="entry name" value="Flavodoxin_fold"/>
</dbReference>
<protein>
    <submittedName>
        <fullName evidence="4">NAD(P)H-dependent oxidoreductase</fullName>
    </submittedName>
</protein>
<dbReference type="InterPro" id="IPR029039">
    <property type="entry name" value="Flavoprotein-like_sf"/>
</dbReference>
<keyword evidence="2" id="KW-0560">Oxidoreductase</keyword>
<dbReference type="RefSeq" id="WP_282298913.1">
    <property type="nucleotide sequence ID" value="NZ_CP124616.1"/>
</dbReference>
<feature type="domain" description="Flavodoxin-like fold" evidence="3">
    <location>
        <begin position="1"/>
        <end position="135"/>
    </location>
</feature>
<dbReference type="PANTHER" id="PTHR10204">
    <property type="entry name" value="NAD P H OXIDOREDUCTASE-RELATED"/>
    <property type="match status" value="1"/>
</dbReference>
<dbReference type="SUPFAM" id="SSF52218">
    <property type="entry name" value="Flavoproteins"/>
    <property type="match status" value="1"/>
</dbReference>
<evidence type="ECO:0000313" key="5">
    <source>
        <dbReference type="Proteomes" id="UP001241605"/>
    </source>
</evidence>
<comment type="similarity">
    <text evidence="1">Belongs to the NAD(P)H dehydrogenase (quinone) family.</text>
</comment>
<evidence type="ECO:0000259" key="3">
    <source>
        <dbReference type="Pfam" id="PF02525"/>
    </source>
</evidence>
<dbReference type="Pfam" id="PF02525">
    <property type="entry name" value="Flavodoxin_2"/>
    <property type="match status" value="1"/>
</dbReference>
<evidence type="ECO:0000256" key="1">
    <source>
        <dbReference type="ARBA" id="ARBA00006252"/>
    </source>
</evidence>
<dbReference type="PANTHER" id="PTHR10204:SF34">
    <property type="entry name" value="NAD(P)H DEHYDROGENASE [QUINONE] 1 ISOFORM 1"/>
    <property type="match status" value="1"/>
</dbReference>
<reference evidence="4 5" key="1">
    <citation type="submission" date="2023-05" db="EMBL/GenBank/DDBJ databases">
        <title>YMD87, complete Genome.</title>
        <authorList>
            <person name="Zhang J."/>
            <person name="Xu X."/>
        </authorList>
    </citation>
    <scope>NUCLEOTIDE SEQUENCE [LARGE SCALE GENOMIC DNA]</scope>
    <source>
        <strain evidence="4 5">YMD87</strain>
    </source>
</reference>